<gene>
    <name evidence="9" type="ORF">CANTEDRAFT_135697</name>
</gene>
<dbReference type="SUPFAM" id="SSF51998">
    <property type="entry name" value="PFL-like glycyl radical enzymes"/>
    <property type="match status" value="1"/>
</dbReference>
<evidence type="ECO:0000256" key="1">
    <source>
        <dbReference type="ARBA" id="ARBA00010406"/>
    </source>
</evidence>
<dbReference type="GO" id="GO:0009263">
    <property type="term" value="P:deoxyribonucleotide biosynthetic process"/>
    <property type="evidence" value="ECO:0007669"/>
    <property type="project" value="UniProtKB-KW"/>
</dbReference>
<dbReference type="Pfam" id="PF02867">
    <property type="entry name" value="Ribonuc_red_lgC"/>
    <property type="match status" value="1"/>
</dbReference>
<dbReference type="InterPro" id="IPR000788">
    <property type="entry name" value="RNR_lg_C"/>
</dbReference>
<dbReference type="HOGENOM" id="CLU_000404_1_0_1"/>
<proteinExistence type="inferred from homology"/>
<dbReference type="PANTHER" id="PTHR11573">
    <property type="entry name" value="RIBONUCLEOSIDE-DIPHOSPHATE REDUCTASE LARGE CHAIN"/>
    <property type="match status" value="1"/>
</dbReference>
<evidence type="ECO:0000256" key="2">
    <source>
        <dbReference type="ARBA" id="ARBA00012274"/>
    </source>
</evidence>
<keyword evidence="4 6" id="KW-0215">Deoxyribonucleotide synthesis</keyword>
<dbReference type="NCBIfam" id="TIGR02506">
    <property type="entry name" value="NrdE_NrdA"/>
    <property type="match status" value="1"/>
</dbReference>
<evidence type="ECO:0000313" key="9">
    <source>
        <dbReference type="EMBL" id="EGV61759.1"/>
    </source>
</evidence>
<dbReference type="Gene3D" id="3.20.70.20">
    <property type="match status" value="1"/>
</dbReference>
<evidence type="ECO:0000313" key="10">
    <source>
        <dbReference type="Proteomes" id="UP000000707"/>
    </source>
</evidence>
<dbReference type="OrthoDB" id="3000483at2759"/>
<dbReference type="KEGG" id="cten:18249900"/>
<comment type="function">
    <text evidence="5 6">Provides the precursors necessary for DNA synthesis. Catalyzes the biosynthesis of deoxyribonucleotides from the corresponding ribonucleotides.</text>
</comment>
<keyword evidence="10" id="KW-1185">Reference proteome</keyword>
<name>G3B8K9_CANTC</name>
<dbReference type="GO" id="GO:0005971">
    <property type="term" value="C:ribonucleoside-diphosphate reductase complex"/>
    <property type="evidence" value="ECO:0007669"/>
    <property type="project" value="TreeGrafter"/>
</dbReference>
<dbReference type="eggNOG" id="KOG1112">
    <property type="taxonomic scope" value="Eukaryota"/>
</dbReference>
<dbReference type="STRING" id="590646.G3B8K9"/>
<dbReference type="Pfam" id="PF00317">
    <property type="entry name" value="Ribonuc_red_lgN"/>
    <property type="match status" value="1"/>
</dbReference>
<dbReference type="AlphaFoldDB" id="G3B8K9"/>
<evidence type="ECO:0000256" key="5">
    <source>
        <dbReference type="ARBA" id="ARBA00024942"/>
    </source>
</evidence>
<dbReference type="InterPro" id="IPR008926">
    <property type="entry name" value="RNR_R1-su_N"/>
</dbReference>
<dbReference type="EC" id="1.17.4.1" evidence="2 6"/>
<dbReference type="GeneID" id="18249900"/>
<dbReference type="InterPro" id="IPR013346">
    <property type="entry name" value="NrdE_NrdA_C"/>
</dbReference>
<feature type="domain" description="Ribonucleotide reductase large subunit N-terminal" evidence="7">
    <location>
        <begin position="124"/>
        <end position="191"/>
    </location>
</feature>
<sequence length="816" mass="92315">MLKWLQRGLRLELSDLDEILDKIALSMADKTTVNELLEYTAESLAARTTSHPDYSLLAGRVEAVKLQKMVSNSFSDSMSKLYYNYHPKTNKHTPSVSKQVYDVAMKNRDVLDTAVESERDLTISYFGIKTLERSYLIKVNEIPTETPQYLFMRVALGIHGGDVEDAIETYNLMSKKYIMHASPTLFSAGTDYNFLSSCFLLAMEDDSIDGIYKTLHKAALISKASGGIGLHIHNVRARGSLVSTSGGKSSGLVPMLRVFNDTARYVDQGGNKRPGAFAVFLEPWHTDVFEVLDLRKNYGKEELRARDLFYGLWIPDLFMQKVKDDEDWCLFSPDVSPGLSDCYGDEFKALYEKYERAGDAVRVVKAQKLWQSILESQTETGGPYMMYKDACNTKSNQKNLGTIKSSNLCCEIVEYSSKEETAVCNLGSLALPSFVNEDKDSISFNFMKLHEVTKVLGKNLDKIVDITRYPDEGAETSNRKHRPIAIGVQGLADVFALLRIPFESKEAKKLNIQIFETIYHAAVEGSIELAKKHGAYETFKGSPASQGMLQFDFWNHKPSDLFDDWNDLKENMMVYGLRNSLLVGPMPTASTSQILGFNECFEPFTSNIYSRRVTSGEFQVVNKYLINDLIELGLWNQDLKDKILLAEGSVQGIPEIPVEIKELYKTVWEISQKVILEMAADRGRFVDQSQSMNIYMKNPTYSKLTSCHFYSWKLGLKTGMYYLRTQAASRAIQFTIERTNDKVSTPAYELSPLRRKRYVETSGTIETTPAKRIKYESITPISSVMTPKKEDDVDIYDETIRYCKIDDSNPCDSCSG</sequence>
<comment type="catalytic activity">
    <reaction evidence="6">
        <text>a 2'-deoxyribonucleoside 5'-diphosphate + [thioredoxin]-disulfide + H2O = a ribonucleoside 5'-diphosphate + [thioredoxin]-dithiol</text>
        <dbReference type="Rhea" id="RHEA:23252"/>
        <dbReference type="Rhea" id="RHEA-COMP:10698"/>
        <dbReference type="Rhea" id="RHEA-COMP:10700"/>
        <dbReference type="ChEBI" id="CHEBI:15377"/>
        <dbReference type="ChEBI" id="CHEBI:29950"/>
        <dbReference type="ChEBI" id="CHEBI:50058"/>
        <dbReference type="ChEBI" id="CHEBI:57930"/>
        <dbReference type="ChEBI" id="CHEBI:73316"/>
        <dbReference type="EC" id="1.17.4.1"/>
    </reaction>
</comment>
<evidence type="ECO:0000256" key="4">
    <source>
        <dbReference type="ARBA" id="ARBA00023116"/>
    </source>
</evidence>
<dbReference type="SUPFAM" id="SSF48168">
    <property type="entry name" value="R1 subunit of ribonucleotide reductase, N-terminal domain"/>
    <property type="match status" value="1"/>
</dbReference>
<reference evidence="9 10" key="1">
    <citation type="journal article" date="2011" name="Proc. Natl. Acad. Sci. U.S.A.">
        <title>Comparative genomics of xylose-fermenting fungi for enhanced biofuel production.</title>
        <authorList>
            <person name="Wohlbach D.J."/>
            <person name="Kuo A."/>
            <person name="Sato T.K."/>
            <person name="Potts K.M."/>
            <person name="Salamov A.A."/>
            <person name="LaButti K.M."/>
            <person name="Sun H."/>
            <person name="Clum A."/>
            <person name="Pangilinan J.L."/>
            <person name="Lindquist E.A."/>
            <person name="Lucas S."/>
            <person name="Lapidus A."/>
            <person name="Jin M."/>
            <person name="Gunawan C."/>
            <person name="Balan V."/>
            <person name="Dale B.E."/>
            <person name="Jeffries T.W."/>
            <person name="Zinkel R."/>
            <person name="Barry K.W."/>
            <person name="Grigoriev I.V."/>
            <person name="Gasch A.P."/>
        </authorList>
    </citation>
    <scope>NUCLEOTIDE SEQUENCE [LARGE SCALE GENOMIC DNA]</scope>
    <source>
        <strain evidence="10">ATCC 10573 / BCRC 21748 / CBS 615 / JCM 9827 / NBRC 10315 / NRRL Y-1498 / VKM Y-70</strain>
    </source>
</reference>
<protein>
    <recommendedName>
        <fullName evidence="2 6">Ribonucleoside-diphosphate reductase</fullName>
        <ecNumber evidence="2 6">1.17.4.1</ecNumber>
    </recommendedName>
</protein>
<dbReference type="InterPro" id="IPR013509">
    <property type="entry name" value="RNR_lsu_N"/>
</dbReference>
<dbReference type="CDD" id="cd01679">
    <property type="entry name" value="RNR_I"/>
    <property type="match status" value="1"/>
</dbReference>
<dbReference type="PRINTS" id="PR01183">
    <property type="entry name" value="RIBORDTASEM1"/>
</dbReference>
<dbReference type="EMBL" id="GL996527">
    <property type="protein sequence ID" value="EGV61759.1"/>
    <property type="molecule type" value="Genomic_DNA"/>
</dbReference>
<accession>G3B8K9</accession>
<keyword evidence="3 6" id="KW-0560">Oxidoreductase</keyword>
<evidence type="ECO:0000259" key="8">
    <source>
        <dbReference type="Pfam" id="PF02867"/>
    </source>
</evidence>
<evidence type="ECO:0000259" key="7">
    <source>
        <dbReference type="Pfam" id="PF00317"/>
    </source>
</evidence>
<dbReference type="RefSeq" id="XP_006687929.1">
    <property type="nucleotide sequence ID" value="XM_006687866.1"/>
</dbReference>
<organism evidence="10">
    <name type="scientific">Candida tenuis (strain ATCC 10573 / BCRC 21748 / CBS 615 / JCM 9827 / NBRC 10315 / NRRL Y-1498 / VKM Y-70)</name>
    <name type="common">Yeast</name>
    <name type="synonym">Yamadazyma tenuis</name>
    <dbReference type="NCBI Taxonomy" id="590646"/>
    <lineage>
        <taxon>Eukaryota</taxon>
        <taxon>Fungi</taxon>
        <taxon>Dikarya</taxon>
        <taxon>Ascomycota</taxon>
        <taxon>Saccharomycotina</taxon>
        <taxon>Pichiomycetes</taxon>
        <taxon>Debaryomycetaceae</taxon>
        <taxon>Yamadazyma</taxon>
    </lineage>
</organism>
<dbReference type="InterPro" id="IPR039718">
    <property type="entry name" value="Rrm1"/>
</dbReference>
<evidence type="ECO:0000256" key="3">
    <source>
        <dbReference type="ARBA" id="ARBA00023002"/>
    </source>
</evidence>
<dbReference type="GO" id="GO:0004748">
    <property type="term" value="F:ribonucleoside-diphosphate reductase activity, thioredoxin disulfide as acceptor"/>
    <property type="evidence" value="ECO:0007669"/>
    <property type="project" value="UniProtKB-EC"/>
</dbReference>
<feature type="domain" description="Ribonucleotide reductase large subunit C-terminal" evidence="8">
    <location>
        <begin position="196"/>
        <end position="722"/>
    </location>
</feature>
<comment type="similarity">
    <text evidence="1 6">Belongs to the ribonucleoside diphosphate reductase large chain family.</text>
</comment>
<dbReference type="UniPathway" id="UPA00326"/>
<dbReference type="Proteomes" id="UP000000707">
    <property type="component" value="Unassembled WGS sequence"/>
</dbReference>
<dbReference type="GO" id="GO:0005524">
    <property type="term" value="F:ATP binding"/>
    <property type="evidence" value="ECO:0007669"/>
    <property type="project" value="InterPro"/>
</dbReference>
<evidence type="ECO:0000256" key="6">
    <source>
        <dbReference type="RuleBase" id="RU003410"/>
    </source>
</evidence>
<dbReference type="PANTHER" id="PTHR11573:SF28">
    <property type="entry name" value="RIBONUCLEOSIDE-DIPHOSPHATE REDUCTASE"/>
    <property type="match status" value="1"/>
</dbReference>